<dbReference type="InterPro" id="IPR036249">
    <property type="entry name" value="Thioredoxin-like_sf"/>
</dbReference>
<organism evidence="4 5">
    <name type="scientific">Thalassolituus maritimus</name>
    <dbReference type="NCBI Taxonomy" id="484498"/>
    <lineage>
        <taxon>Bacteria</taxon>
        <taxon>Pseudomonadati</taxon>
        <taxon>Pseudomonadota</taxon>
        <taxon>Gammaproteobacteria</taxon>
        <taxon>Oceanospirillales</taxon>
        <taxon>Oceanospirillaceae</taxon>
        <taxon>Thalassolituus</taxon>
    </lineage>
</organism>
<dbReference type="PANTHER" id="PTHR12151:SF25">
    <property type="entry name" value="LINALOOL DEHYDRATASE_ISOMERASE DOMAIN-CONTAINING PROTEIN"/>
    <property type="match status" value="1"/>
</dbReference>
<dbReference type="Proteomes" id="UP001481413">
    <property type="component" value="Unassembled WGS sequence"/>
</dbReference>
<comment type="caution">
    <text evidence="4">The sequence shown here is derived from an EMBL/GenBank/DDBJ whole genome shotgun (WGS) entry which is preliminary data.</text>
</comment>
<dbReference type="Pfam" id="PF02630">
    <property type="entry name" value="SCO1-SenC"/>
    <property type="match status" value="1"/>
</dbReference>
<comment type="similarity">
    <text evidence="1">Belongs to the SCO1/2 family.</text>
</comment>
<feature type="domain" description="Thioredoxin" evidence="3">
    <location>
        <begin position="41"/>
        <end position="203"/>
    </location>
</feature>
<keyword evidence="2" id="KW-0186">Copper</keyword>
<dbReference type="InterPro" id="IPR013766">
    <property type="entry name" value="Thioredoxin_domain"/>
</dbReference>
<name>A0ABQ0A2X1_9GAMM</name>
<dbReference type="PROSITE" id="PS51352">
    <property type="entry name" value="THIOREDOXIN_2"/>
    <property type="match status" value="1"/>
</dbReference>
<dbReference type="SUPFAM" id="SSF52833">
    <property type="entry name" value="Thioredoxin-like"/>
    <property type="match status" value="1"/>
</dbReference>
<evidence type="ECO:0000256" key="1">
    <source>
        <dbReference type="ARBA" id="ARBA00010996"/>
    </source>
</evidence>
<dbReference type="Gene3D" id="3.40.30.10">
    <property type="entry name" value="Glutaredoxin"/>
    <property type="match status" value="1"/>
</dbReference>
<dbReference type="RefSeq" id="WP_353295966.1">
    <property type="nucleotide sequence ID" value="NZ_BAABWH010000010.1"/>
</dbReference>
<sequence>MKEWAGAIVLGLLLIAAFAAGALTAPDSPEEILQDSAGVEVFQGGEVPDLSFINEYGDAVSLAELKGRWTLMFFGYTYCPDICPMTLVDLKRMYRRLSEAERQQVNIVLVSVDPERDLPKNLTPYMDYFHEDFTALTGNAQSLRTLASQLNAFYAKAEREGSAYLLDHSANLVLLDRELNYRGYIEPPHDPERMMPLLRAALRLP</sequence>
<evidence type="ECO:0000256" key="2">
    <source>
        <dbReference type="ARBA" id="ARBA00023008"/>
    </source>
</evidence>
<proteinExistence type="inferred from homology"/>
<dbReference type="EMBL" id="BAABWH010000010">
    <property type="protein sequence ID" value="GAA6146753.1"/>
    <property type="molecule type" value="Genomic_DNA"/>
</dbReference>
<dbReference type="CDD" id="cd02968">
    <property type="entry name" value="SCO"/>
    <property type="match status" value="1"/>
</dbReference>
<evidence type="ECO:0000313" key="5">
    <source>
        <dbReference type="Proteomes" id="UP001481413"/>
    </source>
</evidence>
<dbReference type="InterPro" id="IPR003782">
    <property type="entry name" value="SCO1/SenC"/>
</dbReference>
<keyword evidence="5" id="KW-1185">Reference proteome</keyword>
<accession>A0ABQ0A2X1</accession>
<evidence type="ECO:0000259" key="3">
    <source>
        <dbReference type="PROSITE" id="PS51352"/>
    </source>
</evidence>
<gene>
    <name evidence="4" type="ORF">NBRC116585_28720</name>
</gene>
<evidence type="ECO:0000313" key="4">
    <source>
        <dbReference type="EMBL" id="GAA6146753.1"/>
    </source>
</evidence>
<dbReference type="PANTHER" id="PTHR12151">
    <property type="entry name" value="ELECTRON TRANSPORT PROTIN SCO1/SENC FAMILY MEMBER"/>
    <property type="match status" value="1"/>
</dbReference>
<protein>
    <recommendedName>
        <fullName evidence="3">Thioredoxin domain-containing protein</fullName>
    </recommendedName>
</protein>
<reference evidence="4 5" key="1">
    <citation type="submission" date="2024-04" db="EMBL/GenBank/DDBJ databases">
        <title>Draft genome sequence of Thalassolituus maritimus NBRC 116585.</title>
        <authorList>
            <person name="Miyakawa T."/>
            <person name="Kusuya Y."/>
            <person name="Miura T."/>
        </authorList>
    </citation>
    <scope>NUCLEOTIDE SEQUENCE [LARGE SCALE GENOMIC DNA]</scope>
    <source>
        <strain evidence="4 5">5NW40-0001</strain>
    </source>
</reference>